<dbReference type="InterPro" id="IPR017853">
    <property type="entry name" value="GH"/>
</dbReference>
<evidence type="ECO:0000256" key="5">
    <source>
        <dbReference type="ARBA" id="ARBA00023163"/>
    </source>
</evidence>
<evidence type="ECO:0000313" key="8">
    <source>
        <dbReference type="EMBL" id="GCF94705.1"/>
    </source>
</evidence>
<dbReference type="Gene3D" id="2.60.40.1500">
    <property type="entry name" value="Glycosyl hydrolase domain, family 39"/>
    <property type="match status" value="1"/>
</dbReference>
<keyword evidence="2" id="KW-0378">Hydrolase</keyword>
<gene>
    <name evidence="8" type="ORF">NRIC_25960</name>
</gene>
<dbReference type="GO" id="GO:0016798">
    <property type="term" value="F:hydrolase activity, acting on glycosyl bonds"/>
    <property type="evidence" value="ECO:0007669"/>
    <property type="project" value="UniProtKB-KW"/>
</dbReference>
<evidence type="ECO:0000259" key="7">
    <source>
        <dbReference type="PROSITE" id="PS01124"/>
    </source>
</evidence>
<dbReference type="Gene3D" id="3.20.20.80">
    <property type="entry name" value="Glycosidases"/>
    <property type="match status" value="1"/>
</dbReference>
<name>A0A4P5P9E9_9ENTE</name>
<dbReference type="SUPFAM" id="SSF51011">
    <property type="entry name" value="Glycosyl hydrolase domain"/>
    <property type="match status" value="1"/>
</dbReference>
<dbReference type="AlphaFoldDB" id="A0A4P5P9E9"/>
<organism evidence="8 9">
    <name type="scientific">Enterococcus florum</name>
    <dbReference type="NCBI Taxonomy" id="2480627"/>
    <lineage>
        <taxon>Bacteria</taxon>
        <taxon>Bacillati</taxon>
        <taxon>Bacillota</taxon>
        <taxon>Bacilli</taxon>
        <taxon>Lactobacillales</taxon>
        <taxon>Enterococcaceae</taxon>
        <taxon>Enterococcus</taxon>
    </lineage>
</organism>
<dbReference type="PANTHER" id="PTHR43280">
    <property type="entry name" value="ARAC-FAMILY TRANSCRIPTIONAL REGULATOR"/>
    <property type="match status" value="1"/>
</dbReference>
<dbReference type="InterPro" id="IPR009057">
    <property type="entry name" value="Homeodomain-like_sf"/>
</dbReference>
<dbReference type="OrthoDB" id="506156at2"/>
<dbReference type="SUPFAM" id="SSF51445">
    <property type="entry name" value="(Trans)glycosidases"/>
    <property type="match status" value="1"/>
</dbReference>
<dbReference type="RefSeq" id="WP_146623118.1">
    <property type="nucleotide sequence ID" value="NZ_BJCC01000022.1"/>
</dbReference>
<dbReference type="Proteomes" id="UP000290567">
    <property type="component" value="Unassembled WGS sequence"/>
</dbReference>
<dbReference type="Pfam" id="PF12833">
    <property type="entry name" value="HTH_18"/>
    <property type="match status" value="1"/>
</dbReference>
<keyword evidence="5" id="KW-0804">Transcription</keyword>
<dbReference type="SUPFAM" id="SSF46689">
    <property type="entry name" value="Homeodomain-like"/>
    <property type="match status" value="2"/>
</dbReference>
<proteinExistence type="inferred from homology"/>
<dbReference type="PANTHER" id="PTHR43280:SF28">
    <property type="entry name" value="HTH-TYPE TRANSCRIPTIONAL ACTIVATOR RHAS"/>
    <property type="match status" value="1"/>
</dbReference>
<evidence type="ECO:0000256" key="4">
    <source>
        <dbReference type="ARBA" id="ARBA00023125"/>
    </source>
</evidence>
<protein>
    <recommendedName>
        <fullName evidence="7">HTH araC/xylS-type domain-containing protein</fullName>
    </recommendedName>
</protein>
<dbReference type="InterPro" id="IPR020449">
    <property type="entry name" value="Tscrpt_reg_AraC-type_HTH"/>
</dbReference>
<dbReference type="GO" id="GO:0003700">
    <property type="term" value="F:DNA-binding transcription factor activity"/>
    <property type="evidence" value="ECO:0007669"/>
    <property type="project" value="InterPro"/>
</dbReference>
<dbReference type="GO" id="GO:0043565">
    <property type="term" value="F:sequence-specific DNA binding"/>
    <property type="evidence" value="ECO:0007669"/>
    <property type="project" value="InterPro"/>
</dbReference>
<comment type="similarity">
    <text evidence="1">Belongs to the glycosyl hydrolase 39 family.</text>
</comment>
<dbReference type="InterPro" id="IPR049166">
    <property type="entry name" value="GH39_cat"/>
</dbReference>
<dbReference type="Pfam" id="PF01229">
    <property type="entry name" value="Glyco_hydro_39"/>
    <property type="match status" value="1"/>
</dbReference>
<dbReference type="PRINTS" id="PR00032">
    <property type="entry name" value="HTHARAC"/>
</dbReference>
<dbReference type="InterPro" id="IPR011051">
    <property type="entry name" value="RmlC_Cupin_sf"/>
</dbReference>
<dbReference type="EMBL" id="BJCC01000022">
    <property type="protein sequence ID" value="GCF94705.1"/>
    <property type="molecule type" value="Genomic_DNA"/>
</dbReference>
<dbReference type="SUPFAM" id="SSF51182">
    <property type="entry name" value="RmlC-like cupins"/>
    <property type="match status" value="1"/>
</dbReference>
<evidence type="ECO:0000256" key="1">
    <source>
        <dbReference type="ARBA" id="ARBA00008875"/>
    </source>
</evidence>
<comment type="caution">
    <text evidence="8">The sequence shown here is derived from an EMBL/GenBank/DDBJ whole genome shotgun (WGS) entry which is preliminary data.</text>
</comment>
<dbReference type="Gene3D" id="1.10.10.60">
    <property type="entry name" value="Homeodomain-like"/>
    <property type="match status" value="2"/>
</dbReference>
<dbReference type="InterPro" id="IPR018062">
    <property type="entry name" value="HTH_AraC-typ_CS"/>
</dbReference>
<accession>A0A4P5P9E9</accession>
<evidence type="ECO:0000256" key="2">
    <source>
        <dbReference type="ARBA" id="ARBA00022801"/>
    </source>
</evidence>
<keyword evidence="6" id="KW-0326">Glycosidase</keyword>
<feature type="domain" description="HTH araC/xylS-type" evidence="7">
    <location>
        <begin position="158"/>
        <end position="256"/>
    </location>
</feature>
<evidence type="ECO:0000313" key="9">
    <source>
        <dbReference type="Proteomes" id="UP000290567"/>
    </source>
</evidence>
<keyword evidence="4" id="KW-0238">DNA-binding</keyword>
<dbReference type="InterPro" id="IPR018060">
    <property type="entry name" value="HTH_AraC"/>
</dbReference>
<evidence type="ECO:0000256" key="3">
    <source>
        <dbReference type="ARBA" id="ARBA00023015"/>
    </source>
</evidence>
<keyword evidence="9" id="KW-1185">Reference proteome</keyword>
<evidence type="ECO:0000256" key="6">
    <source>
        <dbReference type="ARBA" id="ARBA00023295"/>
    </source>
</evidence>
<keyword evidence="3" id="KW-0805">Transcription regulation</keyword>
<dbReference type="PROSITE" id="PS00041">
    <property type="entry name" value="HTH_ARAC_FAMILY_1"/>
    <property type="match status" value="1"/>
</dbReference>
<sequence length="809" mass="94191">MRLIEPWDNIEINLLTGNRVMQHFDSNIHLIYVLAGEVTIEKEDTIVSLQKNDFYILSKSLVHTVYTKNARTFEIVLKYDFEVQTDYVFEGNSVTDTKRTDDQVVQSIERLLKLYILQEKQTISAVFEEYFHILQLLEKEYTKPSTIEEERSMKQKVYELKFYIDNNFDKDIRLVDIAHKLYVSDQYLSRSFSNEIGMPMNEYLIRKRLEKVRKDLLETEKSITDIAFSAGFSNINSFNRLFKKYQGLTPSEFRKEIKAESKIDSKKNRLEKADIQSLESYFKEKDSKIDDETIQVSMQESSHQNFQKNMINLGYAGDLTHASFAEQIHFLQKNNPFYYGRIWGLLSEEILEQVGEAYDFSTVDEIIRIILKAGIKPFLELGFKGKLIHESHTQIVKSHPFIRKSYELSDLIQRFQVFFHHCVDVFGLEEVSSWLIEIWKPNPLVLKTIGCEELMRIDDNGLQMNLAKEKTYIEVFTKIQKAVKQIVPEIQIGGCGLSLDIETRDLSDFLTQWITSKGAPDFLSLSIYPMDAVKQQMNQKKQHHEPISPNSEYLLHRIKGFKELLAEMNYQGKTFITEFNVTILSRDIINDTAFKGSYILKNALSAMPYCDLIGYWQLTDLSVTTFDTANKEIFGGSGLISKSGIPKIGYYAYRFLKRLSDQLVFQSEDLLITKDDPNKIQILCYSYSHLNSTYYYDYSSAFTRRNAAALFASGTVQKKQVLLKDLKDEESRYRIKYYRIGAAAGNILEEINQVSSSDRLDDEVIAYLKHRCEPQLEIREGHSRNHQLKIEMELSPQDIQLIEIQKVSR</sequence>
<dbReference type="SMART" id="SM00342">
    <property type="entry name" value="HTH_ARAC"/>
    <property type="match status" value="1"/>
</dbReference>
<reference evidence="9" key="1">
    <citation type="submission" date="2019-02" db="EMBL/GenBank/DDBJ databases">
        <title>Draft genome sequence of Enterococcus sp. Gos25-1.</title>
        <authorList>
            <person name="Tanaka N."/>
            <person name="Shiwa Y."/>
            <person name="Fujita N."/>
        </authorList>
    </citation>
    <scope>NUCLEOTIDE SEQUENCE [LARGE SCALE GENOMIC DNA]</scope>
    <source>
        <strain evidence="9">Gos25-1</strain>
    </source>
</reference>
<dbReference type="PROSITE" id="PS01124">
    <property type="entry name" value="HTH_ARAC_FAMILY_2"/>
    <property type="match status" value="1"/>
</dbReference>